<evidence type="ECO:0000313" key="3">
    <source>
        <dbReference type="EMBL" id="SFN01894.1"/>
    </source>
</evidence>
<dbReference type="OrthoDB" id="9801454at2"/>
<dbReference type="Pfam" id="PF18146">
    <property type="entry name" value="CinA_KH"/>
    <property type="match status" value="1"/>
</dbReference>
<dbReference type="InterPro" id="IPR050101">
    <property type="entry name" value="CinA"/>
</dbReference>
<gene>
    <name evidence="3" type="ORF">SAMN05660836_02347</name>
</gene>
<dbReference type="STRING" id="39841.SAMN05660836_02347"/>
<dbReference type="Gene3D" id="3.40.980.10">
    <property type="entry name" value="MoaB/Mog-like domain"/>
    <property type="match status" value="1"/>
</dbReference>
<dbReference type="RefSeq" id="WP_093396003.1">
    <property type="nucleotide sequence ID" value="NZ_FOUU01000010.1"/>
</dbReference>
<dbReference type="Pfam" id="PF00994">
    <property type="entry name" value="MoCF_biosynth"/>
    <property type="match status" value="1"/>
</dbReference>
<dbReference type="Proteomes" id="UP000199611">
    <property type="component" value="Unassembled WGS sequence"/>
</dbReference>
<evidence type="ECO:0000313" key="4">
    <source>
        <dbReference type="Proteomes" id="UP000199611"/>
    </source>
</evidence>
<dbReference type="PIRSF" id="PIRSF006728">
    <property type="entry name" value="CinA"/>
    <property type="match status" value="1"/>
</dbReference>
<dbReference type="SUPFAM" id="SSF142433">
    <property type="entry name" value="CinA-like"/>
    <property type="match status" value="1"/>
</dbReference>
<evidence type="ECO:0000256" key="1">
    <source>
        <dbReference type="HAMAP-Rule" id="MF_00226"/>
    </source>
</evidence>
<reference evidence="3 4" key="1">
    <citation type="submission" date="2016-10" db="EMBL/GenBank/DDBJ databases">
        <authorList>
            <person name="de Groot N.N."/>
        </authorList>
    </citation>
    <scope>NUCLEOTIDE SEQUENCE [LARGE SCALE GENOMIC DNA]</scope>
    <source>
        <strain evidence="3 4">DSM 9990</strain>
    </source>
</reference>
<sequence length="419" mass="46332">MKPVKGSLVVIGDEVLYGHVQDAHVKTVGRLLLKKGFTIQEVRILGDDPDLLAEALAELIRKTDFVVTTGGLGPTTDDVTCEALCRAFGLKRIPDEEYKKHFQRHLRQFGIPWKDAFEKMTHLPEGAVKLALDRPMAGFAIEVRGKPLYCLPGVPHEVEYLIGKEVLPELEKIFTARRCVVRRVIRVQGMYEWEIAERLADAEKTDPGFESVRIGYLPRPEGETWVTITLQAEDFAKAENEIKRVVGYVIDRIGAGFVSGTDDDSLEKVVGELLRKKGMKLAVAESCTGGLLAERIVSVPGASDYFDRGFVVYSNEAKEELLGVPAETLKLYGAVSERTAVEMVKGALKRSRADIAVGITGIAGPGGGSSTKPVGTVYIGYGTRGKIKAERFLFHGDRELIQRRTAHEALRLLWQELKE</sequence>
<dbReference type="HAMAP" id="MF_00226_B">
    <property type="entry name" value="CinA_B"/>
    <property type="match status" value="1"/>
</dbReference>
<accession>A0A1I4VKT4</accession>
<protein>
    <recommendedName>
        <fullName evidence="1">CinA-like protein</fullName>
    </recommendedName>
</protein>
<name>A0A1I4VKT4_9BACT</name>
<dbReference type="InterPro" id="IPR036653">
    <property type="entry name" value="CinA-like_C"/>
</dbReference>
<dbReference type="PANTHER" id="PTHR13939">
    <property type="entry name" value="NICOTINAMIDE-NUCLEOTIDE AMIDOHYDROLASE PNCC"/>
    <property type="match status" value="1"/>
</dbReference>
<dbReference type="EMBL" id="FOUU01000010">
    <property type="protein sequence ID" value="SFN01894.1"/>
    <property type="molecule type" value="Genomic_DNA"/>
</dbReference>
<dbReference type="Gene3D" id="3.90.950.20">
    <property type="entry name" value="CinA-like"/>
    <property type="match status" value="1"/>
</dbReference>
<dbReference type="AlphaFoldDB" id="A0A1I4VKT4"/>
<evidence type="ECO:0000259" key="2">
    <source>
        <dbReference type="SMART" id="SM00852"/>
    </source>
</evidence>
<dbReference type="InterPro" id="IPR001453">
    <property type="entry name" value="MoaB/Mog_dom"/>
</dbReference>
<dbReference type="InterPro" id="IPR036425">
    <property type="entry name" value="MoaB/Mog-like_dom_sf"/>
</dbReference>
<dbReference type="SMART" id="SM00852">
    <property type="entry name" value="MoCF_biosynth"/>
    <property type="match status" value="1"/>
</dbReference>
<feature type="domain" description="MoaB/Mog" evidence="2">
    <location>
        <begin position="7"/>
        <end position="173"/>
    </location>
</feature>
<dbReference type="SUPFAM" id="SSF53218">
    <property type="entry name" value="Molybdenum cofactor biosynthesis proteins"/>
    <property type="match status" value="1"/>
</dbReference>
<dbReference type="InterPro" id="IPR008135">
    <property type="entry name" value="Competence-induced_CinA"/>
</dbReference>
<dbReference type="InterPro" id="IPR041424">
    <property type="entry name" value="CinA_KH"/>
</dbReference>
<dbReference type="PANTHER" id="PTHR13939:SF0">
    <property type="entry name" value="NMN AMIDOHYDROLASE-LIKE PROTEIN YFAY"/>
    <property type="match status" value="1"/>
</dbReference>
<keyword evidence="4" id="KW-1185">Reference proteome</keyword>
<comment type="similarity">
    <text evidence="1">Belongs to the CinA family.</text>
</comment>
<dbReference type="NCBIfam" id="TIGR00199">
    <property type="entry name" value="PncC_domain"/>
    <property type="match status" value="1"/>
</dbReference>
<dbReference type="InterPro" id="IPR008136">
    <property type="entry name" value="CinA_C"/>
</dbReference>
<dbReference type="Pfam" id="PF02464">
    <property type="entry name" value="CinA"/>
    <property type="match status" value="1"/>
</dbReference>
<proteinExistence type="inferred from homology"/>
<dbReference type="CDD" id="cd00885">
    <property type="entry name" value="cinA"/>
    <property type="match status" value="1"/>
</dbReference>
<organism evidence="3 4">
    <name type="scientific">Thermodesulforhabdus norvegica</name>
    <dbReference type="NCBI Taxonomy" id="39841"/>
    <lineage>
        <taxon>Bacteria</taxon>
        <taxon>Pseudomonadati</taxon>
        <taxon>Thermodesulfobacteriota</taxon>
        <taxon>Syntrophobacteria</taxon>
        <taxon>Syntrophobacterales</taxon>
        <taxon>Thermodesulforhabdaceae</taxon>
        <taxon>Thermodesulforhabdus</taxon>
    </lineage>
</organism>